<dbReference type="GO" id="GO:0006310">
    <property type="term" value="P:DNA recombination"/>
    <property type="evidence" value="ECO:0007669"/>
    <property type="project" value="UniProtKB-KW"/>
</dbReference>
<evidence type="ECO:0000256" key="2">
    <source>
        <dbReference type="ARBA" id="ARBA00011322"/>
    </source>
</evidence>
<keyword evidence="11" id="KW-1185">Reference proteome</keyword>
<keyword evidence="6 7" id="KW-0269">Exonuclease</keyword>
<accession>A0A926E3W8</accession>
<dbReference type="InterPro" id="IPR004843">
    <property type="entry name" value="Calcineurin-like_PHP"/>
</dbReference>
<dbReference type="InterPro" id="IPR029052">
    <property type="entry name" value="Metallo-depent_PP-like"/>
</dbReference>
<evidence type="ECO:0000256" key="5">
    <source>
        <dbReference type="ARBA" id="ARBA00022801"/>
    </source>
</evidence>
<dbReference type="Proteomes" id="UP000610760">
    <property type="component" value="Unassembled WGS sequence"/>
</dbReference>
<evidence type="ECO:0000256" key="3">
    <source>
        <dbReference type="ARBA" id="ARBA00013365"/>
    </source>
</evidence>
<evidence type="ECO:0000313" key="11">
    <source>
        <dbReference type="Proteomes" id="UP000610760"/>
    </source>
</evidence>
<dbReference type="PANTHER" id="PTHR30337">
    <property type="entry name" value="COMPONENT OF ATP-DEPENDENT DSDNA EXONUCLEASE"/>
    <property type="match status" value="1"/>
</dbReference>
<feature type="domain" description="Nuclease SbcCD subunit D C-terminal" evidence="9">
    <location>
        <begin position="268"/>
        <end position="352"/>
    </location>
</feature>
<dbReference type="RefSeq" id="WP_249293988.1">
    <property type="nucleotide sequence ID" value="NZ_JACRSV010000001.1"/>
</dbReference>
<dbReference type="InterPro" id="IPR041796">
    <property type="entry name" value="Mre11_N"/>
</dbReference>
<evidence type="ECO:0000313" key="10">
    <source>
        <dbReference type="EMBL" id="MBC8559098.1"/>
    </source>
</evidence>
<keyword evidence="7" id="KW-0233">DNA recombination</keyword>
<evidence type="ECO:0000256" key="1">
    <source>
        <dbReference type="ARBA" id="ARBA00010555"/>
    </source>
</evidence>
<comment type="similarity">
    <text evidence="1 7">Belongs to the SbcD family.</text>
</comment>
<dbReference type="InterPro" id="IPR004593">
    <property type="entry name" value="SbcD"/>
</dbReference>
<dbReference type="AlphaFoldDB" id="A0A926E3W8"/>
<evidence type="ECO:0000259" key="9">
    <source>
        <dbReference type="Pfam" id="PF12320"/>
    </source>
</evidence>
<dbReference type="GO" id="GO:0006260">
    <property type="term" value="P:DNA replication"/>
    <property type="evidence" value="ECO:0007669"/>
    <property type="project" value="UniProtKB-KW"/>
</dbReference>
<comment type="function">
    <text evidence="7">SbcCD cleaves DNA hairpin structures. These structures can inhibit DNA replication and are intermediates in certain DNA recombination reactions. The complex acts as a 3'-&gt;5' double strand exonuclease that can open hairpins. It also has a 5' single-strand endonuclease activity.</text>
</comment>
<dbReference type="InterPro" id="IPR050535">
    <property type="entry name" value="DNA_Repair-Maintenance_Comp"/>
</dbReference>
<gene>
    <name evidence="7" type="primary">sbcD</name>
    <name evidence="10" type="ORF">H8710_03325</name>
</gene>
<keyword evidence="4 7" id="KW-0540">Nuclease</keyword>
<evidence type="ECO:0000256" key="7">
    <source>
        <dbReference type="RuleBase" id="RU363069"/>
    </source>
</evidence>
<name>A0A926E3W8_9FIRM</name>
<reference evidence="10" key="1">
    <citation type="submission" date="2020-08" db="EMBL/GenBank/DDBJ databases">
        <title>Genome public.</title>
        <authorList>
            <person name="Liu C."/>
            <person name="Sun Q."/>
        </authorList>
    </citation>
    <scope>NUCLEOTIDE SEQUENCE</scope>
    <source>
        <strain evidence="10">NSJ-33</strain>
    </source>
</reference>
<evidence type="ECO:0000256" key="6">
    <source>
        <dbReference type="ARBA" id="ARBA00022839"/>
    </source>
</evidence>
<dbReference type="EMBL" id="JACRSV010000001">
    <property type="protein sequence ID" value="MBC8559098.1"/>
    <property type="molecule type" value="Genomic_DNA"/>
</dbReference>
<dbReference type="InterPro" id="IPR026843">
    <property type="entry name" value="SbcD_C"/>
</dbReference>
<keyword evidence="7" id="KW-0235">DNA replication</keyword>
<dbReference type="Pfam" id="PF00149">
    <property type="entry name" value="Metallophos"/>
    <property type="match status" value="1"/>
</dbReference>
<keyword evidence="5 7" id="KW-0378">Hydrolase</keyword>
<proteinExistence type="inferred from homology"/>
<dbReference type="GO" id="GO:0008408">
    <property type="term" value="F:3'-5' exonuclease activity"/>
    <property type="evidence" value="ECO:0007669"/>
    <property type="project" value="InterPro"/>
</dbReference>
<protein>
    <recommendedName>
        <fullName evidence="3 7">Nuclease SbcCD subunit D</fullName>
    </recommendedName>
</protein>
<comment type="caution">
    <text evidence="10">The sequence shown here is derived from an EMBL/GenBank/DDBJ whole genome shotgun (WGS) entry which is preliminary data.</text>
</comment>
<dbReference type="NCBIfam" id="TIGR00619">
    <property type="entry name" value="sbcd"/>
    <property type="match status" value="1"/>
</dbReference>
<dbReference type="PANTHER" id="PTHR30337:SF0">
    <property type="entry name" value="NUCLEASE SBCCD SUBUNIT D"/>
    <property type="match status" value="1"/>
</dbReference>
<dbReference type="Pfam" id="PF12320">
    <property type="entry name" value="SbcD_C"/>
    <property type="match status" value="1"/>
</dbReference>
<sequence length="381" mass="42331">MKIIHTADWHIGKMLGGFSLLNDQEYFLDGLLALMREERPDALIIAGDVYDRPVPSGEAVGVLNRFLSKAILDLKVPVLMTAGNHDSRERLSFGSELLSSAGLHIAGRLSAFPRKVTLMDQLGPVHFYLLPFVDPAAANSLFPDPASKTYQEAFDKAASPIVNVADFSERNVLICHGTFCRVKQDGVSAAEESVGGADLVDLRQYRDFDYIAAGHIHRKQNIASNMRYSGSILKYSPNEHNLSPSVTLVELGQKGVLSIGERKISILHDLKILKGQFDRLMAREEPDSDYVFAVLEDKELILNAAARMREKYPNLMGLSYDRKNEERVGTLTARENREKSLPELFRDFYEHVNSEEISAKLLAAIENITGETAPTEKGGVK</sequence>
<dbReference type="CDD" id="cd00840">
    <property type="entry name" value="MPP_Mre11_N"/>
    <property type="match status" value="1"/>
</dbReference>
<dbReference type="SUPFAM" id="SSF56300">
    <property type="entry name" value="Metallo-dependent phosphatases"/>
    <property type="match status" value="1"/>
</dbReference>
<dbReference type="Gene3D" id="3.60.21.10">
    <property type="match status" value="1"/>
</dbReference>
<keyword evidence="7" id="KW-0255">Endonuclease</keyword>
<evidence type="ECO:0000259" key="8">
    <source>
        <dbReference type="Pfam" id="PF00149"/>
    </source>
</evidence>
<feature type="domain" description="Calcineurin-like phosphoesterase" evidence="8">
    <location>
        <begin position="1"/>
        <end position="218"/>
    </location>
</feature>
<dbReference type="GO" id="GO:0004519">
    <property type="term" value="F:endonuclease activity"/>
    <property type="evidence" value="ECO:0007669"/>
    <property type="project" value="UniProtKB-KW"/>
</dbReference>
<comment type="subunit">
    <text evidence="2 7">Heterodimer of SbcC and SbcD.</text>
</comment>
<organism evidence="10 11">
    <name type="scientific">Fumia xinanensis</name>
    <dbReference type="NCBI Taxonomy" id="2763659"/>
    <lineage>
        <taxon>Bacteria</taxon>
        <taxon>Bacillati</taxon>
        <taxon>Bacillota</taxon>
        <taxon>Clostridia</taxon>
        <taxon>Eubacteriales</taxon>
        <taxon>Oscillospiraceae</taxon>
        <taxon>Fumia</taxon>
    </lineage>
</organism>
<evidence type="ECO:0000256" key="4">
    <source>
        <dbReference type="ARBA" id="ARBA00022722"/>
    </source>
</evidence>